<dbReference type="Proteomes" id="UP000598146">
    <property type="component" value="Unassembled WGS sequence"/>
</dbReference>
<dbReference type="EMBL" id="JADQTO010000012">
    <property type="protein sequence ID" value="MBG0564784.1"/>
    <property type="molecule type" value="Genomic_DNA"/>
</dbReference>
<dbReference type="Gene3D" id="3.30.420.40">
    <property type="match status" value="2"/>
</dbReference>
<comment type="similarity">
    <text evidence="1">Belongs to the ROK (NagC/XylR) family.</text>
</comment>
<dbReference type="InterPro" id="IPR043129">
    <property type="entry name" value="ATPase_NBD"/>
</dbReference>
<name>A0A931C9S6_9ACTN</name>
<dbReference type="PANTHER" id="PTHR18964">
    <property type="entry name" value="ROK (REPRESSOR, ORF, KINASE) FAMILY"/>
    <property type="match status" value="1"/>
</dbReference>
<gene>
    <name evidence="2" type="ORF">I4J89_25365</name>
</gene>
<evidence type="ECO:0000256" key="1">
    <source>
        <dbReference type="ARBA" id="ARBA00006479"/>
    </source>
</evidence>
<accession>A0A931C9S6</accession>
<dbReference type="InterPro" id="IPR000600">
    <property type="entry name" value="ROK"/>
</dbReference>
<reference evidence="2" key="1">
    <citation type="submission" date="2020-11" db="EMBL/GenBank/DDBJ databases">
        <title>Isolation and identification of active actinomycetes.</title>
        <authorList>
            <person name="Sun X."/>
        </authorList>
    </citation>
    <scope>NUCLEOTIDE SEQUENCE</scope>
    <source>
        <strain evidence="2">NEAU-A11</strain>
    </source>
</reference>
<dbReference type="AlphaFoldDB" id="A0A931C9S6"/>
<evidence type="ECO:0000313" key="2">
    <source>
        <dbReference type="EMBL" id="MBG0564784.1"/>
    </source>
</evidence>
<protein>
    <submittedName>
        <fullName evidence="2">ROK family protein</fullName>
    </submittedName>
</protein>
<organism evidence="2 3">
    <name type="scientific">Actinoplanes aureus</name>
    <dbReference type="NCBI Taxonomy" id="2792083"/>
    <lineage>
        <taxon>Bacteria</taxon>
        <taxon>Bacillati</taxon>
        <taxon>Actinomycetota</taxon>
        <taxon>Actinomycetes</taxon>
        <taxon>Micromonosporales</taxon>
        <taxon>Micromonosporaceae</taxon>
        <taxon>Actinoplanes</taxon>
    </lineage>
</organism>
<dbReference type="RefSeq" id="WP_196416560.1">
    <property type="nucleotide sequence ID" value="NZ_JADQTO010000012.1"/>
</dbReference>
<keyword evidence="3" id="KW-1185">Reference proteome</keyword>
<dbReference type="Pfam" id="PF00480">
    <property type="entry name" value="ROK"/>
    <property type="match status" value="1"/>
</dbReference>
<dbReference type="SUPFAM" id="SSF53067">
    <property type="entry name" value="Actin-like ATPase domain"/>
    <property type="match status" value="1"/>
</dbReference>
<evidence type="ECO:0000313" key="3">
    <source>
        <dbReference type="Proteomes" id="UP000598146"/>
    </source>
</evidence>
<sequence>MTGAVAAVDIGGTKIAAALVTDDDVIRERVQVDTPSGAPAILCVVAELIAGLCSRSGQGTVRAVGVGAPGVIDSTTGVVRSATGILPGWAGTPVRDELAGRLGLPVAVANDVRAAALGAVRDPAVRDRSHLLHVSVGTGVGGALVRHGRLVPGPHAVAGEIAHLLVPDAGALPCGCGRYDHLEAAVAGPAIAAAYARATSGPVRPLTEVAARMRAGDQDAGTAIRSAARLLGRALAGLVAAVDVDAVTLGGGVVHGIAEFAPATAEAFHTEALPPLRAVPVVVPRTGTDAPLLGAAQLAREIRQESPV</sequence>
<dbReference type="PANTHER" id="PTHR18964:SF149">
    <property type="entry name" value="BIFUNCTIONAL UDP-N-ACETYLGLUCOSAMINE 2-EPIMERASE_N-ACETYLMANNOSAMINE KINASE"/>
    <property type="match status" value="1"/>
</dbReference>
<comment type="caution">
    <text evidence="2">The sequence shown here is derived from an EMBL/GenBank/DDBJ whole genome shotgun (WGS) entry which is preliminary data.</text>
</comment>
<proteinExistence type="inferred from homology"/>